<gene>
    <name evidence="1" type="ORF">FB567DRAFT_163394</name>
</gene>
<sequence>MAVSDTSSTRELLPACVNGILLINAIADTSLKARHPLVRAVLSSLPLAYTMMIRHWAPTIRDGYAYHGRPQKPRRLIFTHCSCFKHQCRSNVADLQ</sequence>
<dbReference type="AlphaFoldDB" id="A0A8K0W3V6"/>
<comment type="caution">
    <text evidence="1">The sequence shown here is derived from an EMBL/GenBank/DDBJ whole genome shotgun (WGS) entry which is preliminary data.</text>
</comment>
<dbReference type="OrthoDB" id="3744425at2759"/>
<dbReference type="Proteomes" id="UP000813461">
    <property type="component" value="Unassembled WGS sequence"/>
</dbReference>
<protein>
    <submittedName>
        <fullName evidence="1">Uncharacterized protein</fullName>
    </submittedName>
</protein>
<dbReference type="EMBL" id="JAGMVJ010000002">
    <property type="protein sequence ID" value="KAH7093095.1"/>
    <property type="molecule type" value="Genomic_DNA"/>
</dbReference>
<name>A0A8K0W3V6_9PLEO</name>
<reference evidence="1" key="1">
    <citation type="journal article" date="2021" name="Nat. Commun.">
        <title>Genetic determinants of endophytism in the Arabidopsis root mycobiome.</title>
        <authorList>
            <person name="Mesny F."/>
            <person name="Miyauchi S."/>
            <person name="Thiergart T."/>
            <person name="Pickel B."/>
            <person name="Atanasova L."/>
            <person name="Karlsson M."/>
            <person name="Huettel B."/>
            <person name="Barry K.W."/>
            <person name="Haridas S."/>
            <person name="Chen C."/>
            <person name="Bauer D."/>
            <person name="Andreopoulos W."/>
            <person name="Pangilinan J."/>
            <person name="LaButti K."/>
            <person name="Riley R."/>
            <person name="Lipzen A."/>
            <person name="Clum A."/>
            <person name="Drula E."/>
            <person name="Henrissat B."/>
            <person name="Kohler A."/>
            <person name="Grigoriev I.V."/>
            <person name="Martin F.M."/>
            <person name="Hacquard S."/>
        </authorList>
    </citation>
    <scope>NUCLEOTIDE SEQUENCE</scope>
    <source>
        <strain evidence="1">MPI-SDFR-AT-0120</strain>
    </source>
</reference>
<evidence type="ECO:0000313" key="2">
    <source>
        <dbReference type="Proteomes" id="UP000813461"/>
    </source>
</evidence>
<keyword evidence="2" id="KW-1185">Reference proteome</keyword>
<organism evidence="1 2">
    <name type="scientific">Paraphoma chrysanthemicola</name>
    <dbReference type="NCBI Taxonomy" id="798071"/>
    <lineage>
        <taxon>Eukaryota</taxon>
        <taxon>Fungi</taxon>
        <taxon>Dikarya</taxon>
        <taxon>Ascomycota</taxon>
        <taxon>Pezizomycotina</taxon>
        <taxon>Dothideomycetes</taxon>
        <taxon>Pleosporomycetidae</taxon>
        <taxon>Pleosporales</taxon>
        <taxon>Pleosporineae</taxon>
        <taxon>Phaeosphaeriaceae</taxon>
        <taxon>Paraphoma</taxon>
    </lineage>
</organism>
<accession>A0A8K0W3V6</accession>
<evidence type="ECO:0000313" key="1">
    <source>
        <dbReference type="EMBL" id="KAH7093095.1"/>
    </source>
</evidence>
<proteinExistence type="predicted"/>